<evidence type="ECO:0000256" key="1">
    <source>
        <dbReference type="SAM" id="Phobius"/>
    </source>
</evidence>
<protein>
    <submittedName>
        <fullName evidence="2">NEQ335</fullName>
    </submittedName>
</protein>
<dbReference type="AlphaFoldDB" id="Q74NI6"/>
<keyword evidence="1" id="KW-0472">Membrane</keyword>
<sequence>MDIIQGYLHFIKVFLDLLLAPLKHLELLWVVIPIYVSWLLVETLHHFEKEDIIFNANSCFWMGMEWGRQSFSNLSKDPFYLLGLEAAITIIIYGFLILWLYFKRVEWLVYLLARSREIFFLQILVTPIIYYPKEYAFVLGHDLYSALVGLILVILGFFPMAHIMGEILKRIGIRLLRNVLL</sequence>
<dbReference type="STRING" id="228908.NEQ335"/>
<reference evidence="2 3" key="1">
    <citation type="journal article" date="2003" name="Proc. Natl. Acad. Sci. U.S.A.">
        <title>The genome of Nanoarchaeum equitans: insights into early archaeal evolution and derived parasitism.</title>
        <authorList>
            <person name="Waters E."/>
            <person name="Hohn M.J."/>
            <person name="Ahel I."/>
            <person name="Graham D.E."/>
            <person name="Adams M.D."/>
            <person name="Barnstead M."/>
            <person name="Beeson K.Y."/>
            <person name="Bibbs L."/>
            <person name="Bolanos R."/>
            <person name="Keller M."/>
            <person name="Kretz K."/>
            <person name="Lin X."/>
            <person name="Mathur E."/>
            <person name="Ni J."/>
            <person name="Podar M."/>
            <person name="Richardson T."/>
            <person name="Sutton G.G."/>
            <person name="Simon M."/>
            <person name="Soll D."/>
            <person name="Stetter K.O."/>
            <person name="Short J.M."/>
            <person name="Noordewier M."/>
        </authorList>
    </citation>
    <scope>NUCLEOTIDE SEQUENCE [LARGE SCALE GENOMIC DNA]</scope>
    <source>
        <strain evidence="2 3">Kin4-M</strain>
    </source>
</reference>
<accession>Q74NI6</accession>
<dbReference type="Proteomes" id="UP000000578">
    <property type="component" value="Chromosome"/>
</dbReference>
<dbReference type="HOGENOM" id="CLU_1485921_0_0_2"/>
<proteinExistence type="predicted"/>
<evidence type="ECO:0000313" key="2">
    <source>
        <dbReference type="EMBL" id="AAR39183.1"/>
    </source>
</evidence>
<gene>
    <name evidence="2" type="ordered locus">NEQ335</name>
</gene>
<dbReference type="BioCyc" id="NEQU228908:GJB6-356-MONOMER"/>
<feature type="transmembrane region" description="Helical" evidence="1">
    <location>
        <begin position="21"/>
        <end position="41"/>
    </location>
</feature>
<dbReference type="EnsemblBacteria" id="AAR39183">
    <property type="protein sequence ID" value="AAR39183"/>
    <property type="gene ID" value="NEQ335"/>
</dbReference>
<feature type="transmembrane region" description="Helical" evidence="1">
    <location>
        <begin position="143"/>
        <end position="164"/>
    </location>
</feature>
<organism evidence="2 3">
    <name type="scientific">Nanoarchaeum equitans (strain Kin4-M)</name>
    <dbReference type="NCBI Taxonomy" id="228908"/>
    <lineage>
        <taxon>Archaea</taxon>
        <taxon>Nanobdellota</taxon>
        <taxon>Candidatus Nanoarchaeia</taxon>
        <taxon>Nanoarchaeales</taxon>
        <taxon>Nanoarchaeaceae</taxon>
        <taxon>Nanoarchaeum</taxon>
    </lineage>
</organism>
<keyword evidence="1" id="KW-0812">Transmembrane</keyword>
<feature type="transmembrane region" description="Helical" evidence="1">
    <location>
        <begin position="109"/>
        <end position="131"/>
    </location>
</feature>
<evidence type="ECO:0000313" key="3">
    <source>
        <dbReference type="Proteomes" id="UP000000578"/>
    </source>
</evidence>
<keyword evidence="3" id="KW-1185">Reference proteome</keyword>
<dbReference type="EMBL" id="AE017199">
    <property type="protein sequence ID" value="AAR39183.1"/>
    <property type="molecule type" value="Genomic_DNA"/>
</dbReference>
<name>Q74NI6_NANEQ</name>
<keyword evidence="1" id="KW-1133">Transmembrane helix</keyword>
<dbReference type="KEGG" id="neq:NEQ335"/>
<feature type="transmembrane region" description="Helical" evidence="1">
    <location>
        <begin position="79"/>
        <end position="102"/>
    </location>
</feature>